<dbReference type="Pfam" id="PF02146">
    <property type="entry name" value="SIR2"/>
    <property type="match status" value="1"/>
</dbReference>
<organism evidence="6 7">
    <name type="scientific">Loigolactobacillus bifermentans DSM 20003</name>
    <dbReference type="NCBI Taxonomy" id="1423726"/>
    <lineage>
        <taxon>Bacteria</taxon>
        <taxon>Bacillati</taxon>
        <taxon>Bacillota</taxon>
        <taxon>Bacilli</taxon>
        <taxon>Lactobacillales</taxon>
        <taxon>Lactobacillaceae</taxon>
        <taxon>Loigolactobacillus</taxon>
    </lineage>
</organism>
<dbReference type="Gene3D" id="3.40.50.1220">
    <property type="entry name" value="TPP-binding domain"/>
    <property type="match status" value="1"/>
</dbReference>
<dbReference type="SUPFAM" id="SSF52467">
    <property type="entry name" value="DHS-like NAD/FAD-binding domain"/>
    <property type="match status" value="1"/>
</dbReference>
<sequence length="228" mass="25044">MFDLKAAVAKADYVTFLTGAGVSTPSGIPDYRSKGGLYAHEASPEYLLSHDNLIAHPANFHQFVTESLYYPDAKPNVIHEKMAAISNAKGAIVTQNIDNLHQAAGAKNVVPFHGSLYRVYCRKCHQTVPYQTYLKTDRHDVDGGQLRPDVVLYGEGLDEANINAAVTAVRRADLIVICGTSLKVAPFSLLINERRPEAQVVVVNTERLALPFQYEMIQADAETVFADL</sequence>
<dbReference type="OrthoDB" id="9800582at2"/>
<evidence type="ECO:0000256" key="2">
    <source>
        <dbReference type="ARBA" id="ARBA00022679"/>
    </source>
</evidence>
<dbReference type="InterPro" id="IPR026591">
    <property type="entry name" value="Sirtuin_cat_small_dom_sf"/>
</dbReference>
<dbReference type="NCBIfam" id="NF001752">
    <property type="entry name" value="PRK00481.1-1"/>
    <property type="match status" value="1"/>
</dbReference>
<dbReference type="Gene3D" id="3.30.1600.10">
    <property type="entry name" value="SIR2/SIRT2 'Small Domain"/>
    <property type="match status" value="1"/>
</dbReference>
<dbReference type="STRING" id="1423726.FC07_GL001193"/>
<protein>
    <recommendedName>
        <fullName evidence="1">protein acetyllysine N-acetyltransferase</fullName>
        <ecNumber evidence="1">2.3.1.286</ecNumber>
    </recommendedName>
</protein>
<keyword evidence="3" id="KW-0520">NAD</keyword>
<dbReference type="GO" id="GO:0070403">
    <property type="term" value="F:NAD+ binding"/>
    <property type="evidence" value="ECO:0007669"/>
    <property type="project" value="InterPro"/>
</dbReference>
<proteinExistence type="predicted"/>
<evidence type="ECO:0000259" key="5">
    <source>
        <dbReference type="PROSITE" id="PS50305"/>
    </source>
</evidence>
<dbReference type="Proteomes" id="UP000051461">
    <property type="component" value="Unassembled WGS sequence"/>
</dbReference>
<evidence type="ECO:0000313" key="7">
    <source>
        <dbReference type="Proteomes" id="UP000051461"/>
    </source>
</evidence>
<evidence type="ECO:0000313" key="6">
    <source>
        <dbReference type="EMBL" id="KRK33432.1"/>
    </source>
</evidence>
<feature type="domain" description="Deacetylase sirtuin-type" evidence="5">
    <location>
        <begin position="1"/>
        <end position="228"/>
    </location>
</feature>
<dbReference type="InterPro" id="IPR003000">
    <property type="entry name" value="Sirtuin"/>
</dbReference>
<evidence type="ECO:0000256" key="1">
    <source>
        <dbReference type="ARBA" id="ARBA00012928"/>
    </source>
</evidence>
<dbReference type="PROSITE" id="PS50305">
    <property type="entry name" value="SIRTUIN"/>
    <property type="match status" value="1"/>
</dbReference>
<dbReference type="AlphaFoldDB" id="A0A0R1GHF1"/>
<comment type="caution">
    <text evidence="6">The sequence shown here is derived from an EMBL/GenBank/DDBJ whole genome shotgun (WGS) entry which is preliminary data.</text>
</comment>
<dbReference type="GO" id="GO:0017136">
    <property type="term" value="F:histone deacetylase activity, NAD-dependent"/>
    <property type="evidence" value="ECO:0007669"/>
    <property type="project" value="TreeGrafter"/>
</dbReference>
<dbReference type="EC" id="2.3.1.286" evidence="1"/>
<evidence type="ECO:0000256" key="4">
    <source>
        <dbReference type="PROSITE-ProRule" id="PRU00236"/>
    </source>
</evidence>
<accession>A0A0R1GHF1</accession>
<dbReference type="PANTHER" id="PTHR11085">
    <property type="entry name" value="NAD-DEPENDENT PROTEIN DEACYLASE SIRTUIN-5, MITOCHONDRIAL-RELATED"/>
    <property type="match status" value="1"/>
</dbReference>
<comment type="caution">
    <text evidence="4">Lacks conserved residue(s) required for the propagation of feature annotation.</text>
</comment>
<keyword evidence="7" id="KW-1185">Reference proteome</keyword>
<evidence type="ECO:0000256" key="3">
    <source>
        <dbReference type="ARBA" id="ARBA00023027"/>
    </source>
</evidence>
<keyword evidence="2" id="KW-0808">Transferase</keyword>
<dbReference type="PATRIC" id="fig|1423726.3.peg.1240"/>
<dbReference type="EMBL" id="AZDA01000116">
    <property type="protein sequence ID" value="KRK33432.1"/>
    <property type="molecule type" value="Genomic_DNA"/>
</dbReference>
<dbReference type="InterPro" id="IPR026590">
    <property type="entry name" value="Ssirtuin_cat_dom"/>
</dbReference>
<name>A0A0R1GHF1_9LACO</name>
<dbReference type="InterPro" id="IPR029035">
    <property type="entry name" value="DHS-like_NAD/FAD-binding_dom"/>
</dbReference>
<gene>
    <name evidence="6" type="ORF">FC07_GL001193</name>
</gene>
<reference evidence="6 7" key="1">
    <citation type="journal article" date="2015" name="Genome Announc.">
        <title>Expanding the biotechnology potential of lactobacilli through comparative genomics of 213 strains and associated genera.</title>
        <authorList>
            <person name="Sun Z."/>
            <person name="Harris H.M."/>
            <person name="McCann A."/>
            <person name="Guo C."/>
            <person name="Argimon S."/>
            <person name="Zhang W."/>
            <person name="Yang X."/>
            <person name="Jeffery I.B."/>
            <person name="Cooney J.C."/>
            <person name="Kagawa T.F."/>
            <person name="Liu W."/>
            <person name="Song Y."/>
            <person name="Salvetti E."/>
            <person name="Wrobel A."/>
            <person name="Rasinkangas P."/>
            <person name="Parkhill J."/>
            <person name="Rea M.C."/>
            <person name="O'Sullivan O."/>
            <person name="Ritari J."/>
            <person name="Douillard F.P."/>
            <person name="Paul Ross R."/>
            <person name="Yang R."/>
            <person name="Briner A.E."/>
            <person name="Felis G.E."/>
            <person name="de Vos W.M."/>
            <person name="Barrangou R."/>
            <person name="Klaenhammer T.R."/>
            <person name="Caufield P.W."/>
            <person name="Cui Y."/>
            <person name="Zhang H."/>
            <person name="O'Toole P.W."/>
        </authorList>
    </citation>
    <scope>NUCLEOTIDE SEQUENCE [LARGE SCALE GENOMIC DNA]</scope>
    <source>
        <strain evidence="6 7">DSM 20003</strain>
    </source>
</reference>
<dbReference type="PANTHER" id="PTHR11085:SF4">
    <property type="entry name" value="NAD-DEPENDENT PROTEIN DEACYLASE"/>
    <property type="match status" value="1"/>
</dbReference>
<dbReference type="InterPro" id="IPR050134">
    <property type="entry name" value="NAD-dep_sirtuin_deacylases"/>
</dbReference>
<dbReference type="RefSeq" id="WP_057905368.1">
    <property type="nucleotide sequence ID" value="NZ_AZDA01000116.1"/>
</dbReference>